<dbReference type="AlphaFoldDB" id="T1K708"/>
<dbReference type="GO" id="GO:0008194">
    <property type="term" value="F:UDP-glycosyltransferase activity"/>
    <property type="evidence" value="ECO:0007669"/>
    <property type="project" value="InterPro"/>
</dbReference>
<dbReference type="HOGENOM" id="CLU_000537_0_0_1"/>
<dbReference type="eggNOG" id="KOG1192">
    <property type="taxonomic scope" value="Eukaryota"/>
</dbReference>
<dbReference type="InterPro" id="IPR050426">
    <property type="entry name" value="Glycosyltransferase_28"/>
</dbReference>
<reference evidence="2" key="2">
    <citation type="journal article" date="2014" name="Insect Biochem. Mol. Biol.">
        <title>Bacterial origin of a diverse family of UDP-glycosyltransferase genes in the Tetranychus urticae genome.</title>
        <authorList>
            <person name="Ahn S.J."/>
            <person name="Dermauw W."/>
            <person name="Wybouw N."/>
            <person name="Heckel D.G."/>
            <person name="Van Leeuwen T."/>
        </authorList>
    </citation>
    <scope>NUCLEOTIDE SEQUENCE</scope>
</reference>
<dbReference type="PANTHER" id="PTHR48050">
    <property type="entry name" value="STEROL 3-BETA-GLUCOSYLTRANSFERASE"/>
    <property type="match status" value="1"/>
</dbReference>
<reference evidence="2" key="3">
    <citation type="submission" date="2014-03" db="EMBL/GenBank/DDBJ databases">
        <authorList>
            <person name="Ahn S.-J."/>
            <person name="Dermauw W."/>
            <person name="Wybouw N."/>
            <person name="Heckel D.G."/>
            <person name="Van Leeuwen T."/>
        </authorList>
    </citation>
    <scope>NUCLEOTIDE SEQUENCE</scope>
</reference>
<dbReference type="KEGG" id="tut:107361423"/>
<evidence type="ECO:0000313" key="2">
    <source>
        <dbReference type="EMBL" id="AHX56870.1"/>
    </source>
</evidence>
<dbReference type="EnsemblMetazoa" id="tetur06g02430.1">
    <property type="protein sequence ID" value="tetur06g02430.1"/>
    <property type="gene ID" value="tetur06g02430"/>
</dbReference>
<evidence type="ECO:0000256" key="1">
    <source>
        <dbReference type="ARBA" id="ARBA00022679"/>
    </source>
</evidence>
<organism evidence="3 4">
    <name type="scientific">Tetranychus urticae</name>
    <name type="common">Two-spotted spider mite</name>
    <dbReference type="NCBI Taxonomy" id="32264"/>
    <lineage>
        <taxon>Eukaryota</taxon>
        <taxon>Metazoa</taxon>
        <taxon>Ecdysozoa</taxon>
        <taxon>Arthropoda</taxon>
        <taxon>Chelicerata</taxon>
        <taxon>Arachnida</taxon>
        <taxon>Acari</taxon>
        <taxon>Acariformes</taxon>
        <taxon>Trombidiformes</taxon>
        <taxon>Prostigmata</taxon>
        <taxon>Eleutherengona</taxon>
        <taxon>Raphignathae</taxon>
        <taxon>Tetranychoidea</taxon>
        <taxon>Tetranychidae</taxon>
        <taxon>Tetranychus</taxon>
    </lineage>
</organism>
<dbReference type="GeneID" id="107361423"/>
<sequence>MPTYRFLAIALDASGHVHSILGFAEALKAAGHEVWFTHRERYRSLAEKRGVSFIPFGEDFVDANVEQLMINLIETFADKFRKEPLECLREMAKFADAGLGDTGAQMMAFFEPLNKIITERINEFDAIIADMPGPILNLYNHLIPCFPLISTAPLVLYPSGPPCSSGYSVNSDKSKWSEFKDVFNKANAMLFKMPSHISEAMGFPEFDPDAFDIEEFLGKVQSFGFYHYPADLDFTECAPIRPNWHRIDCWVRKPDVDTEFVIPEKLQDKPGKLIYFSLGTLASVDTSMMKKLIAILAKSPHRFIVSKGPRGDALELADNMWGENYVNQIKIIEQVDLVITHGGNNTFMETLYYGKPMIVIPYFGDQYDNAQRVVDKNIGFRVNSYEIEEEHLLDCIEKAIKDQDLKNRIKAISQKMRNSKSLTEAIKMIEKQIEKFEK</sequence>
<dbReference type="PANTHER" id="PTHR48050:SF13">
    <property type="entry name" value="STEROL 3-BETA-GLUCOSYLTRANSFERASE UGT80A2"/>
    <property type="match status" value="1"/>
</dbReference>
<gene>
    <name evidence="3" type="primary">107361423</name>
    <name evidence="2" type="synonym">UGT201F3</name>
</gene>
<keyword evidence="4" id="KW-1185">Reference proteome</keyword>
<evidence type="ECO:0000313" key="4">
    <source>
        <dbReference type="Proteomes" id="UP000015104"/>
    </source>
</evidence>
<protein>
    <submittedName>
        <fullName evidence="2">UDP-glycosyltransferase 201F3</fullName>
    </submittedName>
</protein>
<dbReference type="Proteomes" id="UP000015104">
    <property type="component" value="Unassembled WGS sequence"/>
</dbReference>
<dbReference type="RefSeq" id="NP_001310045.1">
    <property type="nucleotide sequence ID" value="NM_001323116.1"/>
</dbReference>
<dbReference type="CDD" id="cd03784">
    <property type="entry name" value="GT1_Gtf-like"/>
    <property type="match status" value="1"/>
</dbReference>
<dbReference type="SUPFAM" id="SSF53756">
    <property type="entry name" value="UDP-Glycosyltransferase/glycogen phosphorylase"/>
    <property type="match status" value="1"/>
</dbReference>
<keyword evidence="1 2" id="KW-0808">Transferase</keyword>
<dbReference type="EMBL" id="KJ584742">
    <property type="protein sequence ID" value="AHX56870.1"/>
    <property type="molecule type" value="mRNA"/>
</dbReference>
<name>T1K708_TETUR</name>
<accession>T1K708</accession>
<dbReference type="OrthoDB" id="5835829at2759"/>
<reference evidence="3" key="4">
    <citation type="submission" date="2015-06" db="UniProtKB">
        <authorList>
            <consortium name="EnsemblMetazoa"/>
        </authorList>
    </citation>
    <scope>IDENTIFICATION</scope>
</reference>
<reference evidence="4" key="1">
    <citation type="submission" date="2011-08" db="EMBL/GenBank/DDBJ databases">
        <authorList>
            <person name="Rombauts S."/>
        </authorList>
    </citation>
    <scope>NUCLEOTIDE SEQUENCE</scope>
    <source>
        <strain evidence="4">London</strain>
    </source>
</reference>
<evidence type="ECO:0000313" key="3">
    <source>
        <dbReference type="EnsemblMetazoa" id="tetur06g02430.1"/>
    </source>
</evidence>
<dbReference type="OMA" id="FTECAPI"/>
<dbReference type="Pfam" id="PF00201">
    <property type="entry name" value="UDPGT"/>
    <property type="match status" value="1"/>
</dbReference>
<dbReference type="EMBL" id="CAEY01001798">
    <property type="status" value="NOT_ANNOTATED_CDS"/>
    <property type="molecule type" value="Genomic_DNA"/>
</dbReference>
<dbReference type="Gene3D" id="3.40.50.2000">
    <property type="entry name" value="Glycogen Phosphorylase B"/>
    <property type="match status" value="2"/>
</dbReference>
<dbReference type="InterPro" id="IPR002213">
    <property type="entry name" value="UDP_glucos_trans"/>
</dbReference>
<proteinExistence type="evidence at transcript level"/>